<accession>D3UFR0</accession>
<name>D3UFR0_HELM1</name>
<protein>
    <submittedName>
        <fullName evidence="1">Putative Abi protein</fullName>
    </submittedName>
</protein>
<dbReference type="eggNOG" id="COG4823">
    <property type="taxonomic scope" value="Bacteria"/>
</dbReference>
<sequence>MNKTGQVSKPKFSICEQISRLEEKGVAFSLCSKQEAEAYLKQNNYVFRIKSYAKNYEKSSRGRYSNLDFAYLIEFATIDLHFRRLVLSWSLDAEHHLKMTLLRHFNNNASEDGYSIVEDFLSKTPRVQNEILHKSQSSSFIRNLLEKYNDNLSLWNLLEVLDFGSFMEFFQFYFSKYSQDKKTKEIYSLAFSARVLRNASAHNNCMLNTLRIPYNKNFKPSSYINGRVSKIQIVSQATRKKLCTSPIMHDFLGLLFLLDEVCHSRTLKRARMKDLLSFLKRCKKHKEYFIRENFFTSRFAALAKIAIFMMKKSRKFMHF</sequence>
<keyword evidence="2" id="KW-1185">Reference proteome</keyword>
<dbReference type="InterPro" id="IPR011664">
    <property type="entry name" value="Abi_system_AbiD/AbiF-like"/>
</dbReference>
<reference evidence="1 2" key="1">
    <citation type="journal article" date="2010" name="BMC Genomics">
        <title>Comparative genomics and proteomics of Helicobacter mustelae, an ulcerogenic and carcinogenic gastric pathogen.</title>
        <authorList>
            <person name="O'Toole P.W."/>
            <person name="Snelling W.J."/>
            <person name="Canchaya C."/>
            <person name="Forde B.M."/>
            <person name="Hardie K.R."/>
            <person name="Josenhans C."/>
            <person name="Graham R.L.J."/>
            <person name="McMullan G."/>
            <person name="Parkhill J."/>
            <person name="Belda E."/>
            <person name="Bentley S.D."/>
        </authorList>
    </citation>
    <scope>NUCLEOTIDE SEQUENCE [LARGE SCALE GENOMIC DNA]</scope>
    <source>
        <strain evidence="2">ATCC 43772 / LMG 18044 / NCTC 12198 / 12198</strain>
    </source>
</reference>
<dbReference type="Proteomes" id="UP000001522">
    <property type="component" value="Chromosome"/>
</dbReference>
<dbReference type="AlphaFoldDB" id="D3UFR0"/>
<dbReference type="RefSeq" id="WP_013022429.1">
    <property type="nucleotide sequence ID" value="NC_013949.1"/>
</dbReference>
<dbReference type="KEGG" id="hms:HMU00670"/>
<evidence type="ECO:0000313" key="2">
    <source>
        <dbReference type="Proteomes" id="UP000001522"/>
    </source>
</evidence>
<organism evidence="1 2">
    <name type="scientific">Helicobacter mustelae (strain ATCC 43772 / CCUG 25715 / CIP 103759 / LMG 18044 / NCTC 12198 / R85-136P)</name>
    <name type="common">Campylobacter mustelae</name>
    <dbReference type="NCBI Taxonomy" id="679897"/>
    <lineage>
        <taxon>Bacteria</taxon>
        <taxon>Pseudomonadati</taxon>
        <taxon>Campylobacterota</taxon>
        <taxon>Epsilonproteobacteria</taxon>
        <taxon>Campylobacterales</taxon>
        <taxon>Helicobacteraceae</taxon>
        <taxon>Helicobacter</taxon>
    </lineage>
</organism>
<dbReference type="STRING" id="679897.HMU00670"/>
<gene>
    <name evidence="1" type="ordered locus">HMU00670</name>
</gene>
<dbReference type="HOGENOM" id="CLU_064892_1_0_7"/>
<dbReference type="Pfam" id="PF07751">
    <property type="entry name" value="Abi_2"/>
    <property type="match status" value="1"/>
</dbReference>
<proteinExistence type="predicted"/>
<dbReference type="EMBL" id="FN555004">
    <property type="protein sequence ID" value="CBG39331.1"/>
    <property type="molecule type" value="Genomic_DNA"/>
</dbReference>
<evidence type="ECO:0000313" key="1">
    <source>
        <dbReference type="EMBL" id="CBG39331.1"/>
    </source>
</evidence>